<dbReference type="PANTHER" id="PTHR45947">
    <property type="entry name" value="SULFOQUINOVOSYL TRANSFERASE SQD2"/>
    <property type="match status" value="1"/>
</dbReference>
<comment type="caution">
    <text evidence="2">The sequence shown here is derived from an EMBL/GenBank/DDBJ whole genome shotgun (WGS) entry which is preliminary data.</text>
</comment>
<organism evidence="2 3">
    <name type="scientific">Candidatus Kerfeldbacteria bacterium CG08_land_8_20_14_0_20_40_16</name>
    <dbReference type="NCBI Taxonomy" id="2014244"/>
    <lineage>
        <taxon>Bacteria</taxon>
        <taxon>Candidatus Kerfeldiibacteriota</taxon>
    </lineage>
</organism>
<dbReference type="InterPro" id="IPR001296">
    <property type="entry name" value="Glyco_trans_1"/>
</dbReference>
<evidence type="ECO:0000259" key="1">
    <source>
        <dbReference type="Pfam" id="PF00534"/>
    </source>
</evidence>
<gene>
    <name evidence="2" type="ORF">COT24_00335</name>
</gene>
<dbReference type="AlphaFoldDB" id="A0A2H0YX27"/>
<evidence type="ECO:0000313" key="3">
    <source>
        <dbReference type="Proteomes" id="UP000231542"/>
    </source>
</evidence>
<evidence type="ECO:0000313" key="2">
    <source>
        <dbReference type="EMBL" id="PIS43047.1"/>
    </source>
</evidence>
<dbReference type="GO" id="GO:0016757">
    <property type="term" value="F:glycosyltransferase activity"/>
    <property type="evidence" value="ECO:0007669"/>
    <property type="project" value="InterPro"/>
</dbReference>
<dbReference type="Gene3D" id="3.40.50.2000">
    <property type="entry name" value="Glycogen Phosphorylase B"/>
    <property type="match status" value="2"/>
</dbReference>
<dbReference type="Pfam" id="PF00534">
    <property type="entry name" value="Glycos_transf_1"/>
    <property type="match status" value="1"/>
</dbReference>
<accession>A0A2H0YX27</accession>
<protein>
    <submittedName>
        <fullName evidence="2">Glycosyltransferase family 4 protein</fullName>
    </submittedName>
</protein>
<dbReference type="SUPFAM" id="SSF53756">
    <property type="entry name" value="UDP-Glycosyltransferase/glycogen phosphorylase"/>
    <property type="match status" value="1"/>
</dbReference>
<feature type="domain" description="Glycosyl transferase family 1" evidence="1">
    <location>
        <begin position="189"/>
        <end position="331"/>
    </location>
</feature>
<dbReference type="EMBL" id="PEXU01000004">
    <property type="protein sequence ID" value="PIS43047.1"/>
    <property type="molecule type" value="Genomic_DNA"/>
</dbReference>
<name>A0A2H0YX27_9BACT</name>
<dbReference type="Proteomes" id="UP000231542">
    <property type="component" value="Unassembled WGS sequence"/>
</dbReference>
<reference evidence="2 3" key="1">
    <citation type="submission" date="2017-09" db="EMBL/GenBank/DDBJ databases">
        <title>Depth-based differentiation of microbial function through sediment-hosted aquifers and enrichment of novel symbionts in the deep terrestrial subsurface.</title>
        <authorList>
            <person name="Probst A.J."/>
            <person name="Ladd B."/>
            <person name="Jarett J.K."/>
            <person name="Geller-Mcgrath D.E."/>
            <person name="Sieber C.M."/>
            <person name="Emerson J.B."/>
            <person name="Anantharaman K."/>
            <person name="Thomas B.C."/>
            <person name="Malmstrom R."/>
            <person name="Stieglmeier M."/>
            <person name="Klingl A."/>
            <person name="Woyke T."/>
            <person name="Ryan C.M."/>
            <person name="Banfield J.F."/>
        </authorList>
    </citation>
    <scope>NUCLEOTIDE SEQUENCE [LARGE SCALE GENOMIC DNA]</scope>
    <source>
        <strain evidence="2">CG08_land_8_20_14_0_20_40_16</strain>
    </source>
</reference>
<keyword evidence="2" id="KW-0808">Transferase</keyword>
<dbReference type="PANTHER" id="PTHR45947:SF3">
    <property type="entry name" value="SULFOQUINOVOSYL TRANSFERASE SQD2"/>
    <property type="match status" value="1"/>
</dbReference>
<dbReference type="InterPro" id="IPR050194">
    <property type="entry name" value="Glycosyltransferase_grp1"/>
</dbReference>
<sequence length="368" mass="42547">MKVALVHDHLAQDGGAEKVLKAFQEIYPEAPIYVLVYNPAQTNEAFLKKDIRTSFIQKLPWGVKKYQWFLPLMPSAVERYDLMDYDLILSSTSSFAKGIITRPDALHICYCHTPTRFLWSDTHSYVEELAYGPLIRKAVPLILNRIRIWDRLAADRVDQFIANSKIVQQRIKKYYNRDSDIIYPPVETKRFQINPKVGNYYLMGGRLVSYKRFDLGVMAFNRLGIPLKIFGVGPAYHKLKKIARSNIEFLGRVSEEEKAKLFSEAIAFINPQVEDFGIVMIESMVFGRPVIAYKKGGAEEIVIPNQTGVFFNDQNWEALADAVIHFKPENFDSEEIKKHVRQFDTTIFKDKIKEYIAQSWSKFQADIN</sequence>
<proteinExistence type="predicted"/>